<dbReference type="RefSeq" id="WP_394488053.1">
    <property type="nucleotide sequence ID" value="NZ_JBIGIA010000006.1"/>
</dbReference>
<keyword evidence="3" id="KW-1185">Reference proteome</keyword>
<proteinExistence type="predicted"/>
<evidence type="ECO:0000256" key="1">
    <source>
        <dbReference type="SAM" id="MobiDB-lite"/>
    </source>
</evidence>
<dbReference type="EMBL" id="JBIGIA010000006">
    <property type="protein sequence ID" value="MFG6457225.1"/>
    <property type="molecule type" value="Genomic_DNA"/>
</dbReference>
<sequence length="166" mass="18314">MSTPWDRAILADAVADIDNGIDELTRLPHGQRGLSPNLTHWHVIGSLTNDLRRRFPRTPVRIDQPRGPGQPNPRLRPDASFNNPRRGNQTTHIEVDTQPGQMQRHIAARNTAVRNVFLQIDPASGVLLRKLVYAAGASSPTLDRSGTAAAPVRLYPTDVFDAFDGE</sequence>
<dbReference type="Proteomes" id="UP001606305">
    <property type="component" value="Unassembled WGS sequence"/>
</dbReference>
<feature type="compositionally biased region" description="Polar residues" evidence="1">
    <location>
        <begin position="80"/>
        <end position="91"/>
    </location>
</feature>
<evidence type="ECO:0000313" key="2">
    <source>
        <dbReference type="EMBL" id="MFG6457225.1"/>
    </source>
</evidence>
<comment type="caution">
    <text evidence="2">The sequence shown here is derived from an EMBL/GenBank/DDBJ whole genome shotgun (WGS) entry which is preliminary data.</text>
</comment>
<evidence type="ECO:0000313" key="3">
    <source>
        <dbReference type="Proteomes" id="UP001606305"/>
    </source>
</evidence>
<reference evidence="2 3" key="1">
    <citation type="submission" date="2024-09" db="EMBL/GenBank/DDBJ databases">
        <title>Novel species of the genus Pelomonas and Roseateles isolated from streams.</title>
        <authorList>
            <person name="Lu H."/>
        </authorList>
    </citation>
    <scope>NUCLEOTIDE SEQUENCE [LARGE SCALE GENOMIC DNA]</scope>
    <source>
        <strain evidence="2 3">BYS96W</strain>
    </source>
</reference>
<organism evidence="2 3">
    <name type="scientific">Pelomonas nitida</name>
    <dbReference type="NCBI Taxonomy" id="3299027"/>
    <lineage>
        <taxon>Bacteria</taxon>
        <taxon>Pseudomonadati</taxon>
        <taxon>Pseudomonadota</taxon>
        <taxon>Betaproteobacteria</taxon>
        <taxon>Burkholderiales</taxon>
        <taxon>Sphaerotilaceae</taxon>
        <taxon>Roseateles</taxon>
    </lineage>
</organism>
<accession>A0ABW7G5L3</accession>
<protein>
    <submittedName>
        <fullName evidence="2">Uncharacterized protein</fullName>
    </submittedName>
</protein>
<gene>
    <name evidence="2" type="ORF">ACG00X_10325</name>
</gene>
<feature type="region of interest" description="Disordered" evidence="1">
    <location>
        <begin position="58"/>
        <end position="91"/>
    </location>
</feature>
<name>A0ABW7G5L3_9BURK</name>